<keyword evidence="5" id="KW-0479">Metal-binding</keyword>
<dbReference type="InterPro" id="IPR016181">
    <property type="entry name" value="Acyl_CoA_acyltransferase"/>
</dbReference>
<comment type="similarity">
    <text evidence="2 12">Belongs to the MYST (SAS/MOZ) family.</text>
</comment>
<organism evidence="15 16">
    <name type="scientific">Pneumocystis wakefieldiae</name>
    <dbReference type="NCBI Taxonomy" id="38082"/>
    <lineage>
        <taxon>Eukaryota</taxon>
        <taxon>Fungi</taxon>
        <taxon>Dikarya</taxon>
        <taxon>Ascomycota</taxon>
        <taxon>Taphrinomycotina</taxon>
        <taxon>Pneumocystomycetes</taxon>
        <taxon>Pneumocystaceae</taxon>
        <taxon>Pneumocystis</taxon>
    </lineage>
</organism>
<evidence type="ECO:0000256" key="13">
    <source>
        <dbReference type="SAM" id="MobiDB-lite"/>
    </source>
</evidence>
<dbReference type="GO" id="GO:1990467">
    <property type="term" value="C:NuA3a histone acetyltransferase complex"/>
    <property type="evidence" value="ECO:0007669"/>
    <property type="project" value="TreeGrafter"/>
</dbReference>
<dbReference type="InterPro" id="IPR036388">
    <property type="entry name" value="WH-like_DNA-bd_sf"/>
</dbReference>
<evidence type="ECO:0000256" key="8">
    <source>
        <dbReference type="ARBA" id="ARBA00022853"/>
    </source>
</evidence>
<keyword evidence="16" id="KW-1185">Reference proteome</keyword>
<dbReference type="GO" id="GO:0003712">
    <property type="term" value="F:transcription coregulator activity"/>
    <property type="evidence" value="ECO:0007669"/>
    <property type="project" value="TreeGrafter"/>
</dbReference>
<dbReference type="PANTHER" id="PTHR10615">
    <property type="entry name" value="HISTONE ACETYLTRANSFERASE"/>
    <property type="match status" value="1"/>
</dbReference>
<dbReference type="FunFam" id="3.30.60.60:FF:000001">
    <property type="entry name" value="Histone acetyltransferase"/>
    <property type="match status" value="1"/>
</dbReference>
<keyword evidence="6" id="KW-0863">Zinc-finger</keyword>
<evidence type="ECO:0000256" key="7">
    <source>
        <dbReference type="ARBA" id="ARBA00022833"/>
    </source>
</evidence>
<evidence type="ECO:0000256" key="5">
    <source>
        <dbReference type="ARBA" id="ARBA00022723"/>
    </source>
</evidence>
<dbReference type="PROSITE" id="PS51726">
    <property type="entry name" value="MYST_HAT"/>
    <property type="match status" value="1"/>
</dbReference>
<evidence type="ECO:0000259" key="14">
    <source>
        <dbReference type="PROSITE" id="PS51726"/>
    </source>
</evidence>
<keyword evidence="10 12" id="KW-0539">Nucleus</keyword>
<dbReference type="InterPro" id="IPR040706">
    <property type="entry name" value="Zf-MYST"/>
</dbReference>
<dbReference type="InterPro" id="IPR050603">
    <property type="entry name" value="MYST_HAT"/>
</dbReference>
<feature type="region of interest" description="Disordered" evidence="13">
    <location>
        <begin position="1"/>
        <end position="28"/>
    </location>
</feature>
<evidence type="ECO:0000256" key="12">
    <source>
        <dbReference type="RuleBase" id="RU361211"/>
    </source>
</evidence>
<dbReference type="OrthoDB" id="787137at2759"/>
<dbReference type="AlphaFoldDB" id="A0A899GB42"/>
<evidence type="ECO:0000256" key="10">
    <source>
        <dbReference type="ARBA" id="ARBA00023242"/>
    </source>
</evidence>
<evidence type="ECO:0000256" key="6">
    <source>
        <dbReference type="ARBA" id="ARBA00022771"/>
    </source>
</evidence>
<dbReference type="GO" id="GO:0008270">
    <property type="term" value="F:zinc ion binding"/>
    <property type="evidence" value="ECO:0007669"/>
    <property type="project" value="UniProtKB-KW"/>
</dbReference>
<evidence type="ECO:0000256" key="4">
    <source>
        <dbReference type="ARBA" id="ARBA00022679"/>
    </source>
</evidence>
<keyword evidence="4" id="KW-0808">Transferase</keyword>
<reference evidence="15" key="1">
    <citation type="submission" date="2020-06" db="EMBL/GenBank/DDBJ databases">
        <title>Genomes of multiple members of Pneumocystis genus reveal paths to human pathogen Pneumocystis jirovecii.</title>
        <authorList>
            <person name="Cisse O.H."/>
            <person name="Ma L."/>
            <person name="Dekker J."/>
            <person name="Khil P."/>
            <person name="Jo J."/>
            <person name="Brenchley J."/>
            <person name="Blair R."/>
            <person name="Pahar B."/>
            <person name="Chabe M."/>
            <person name="Van Rompay K.A."/>
            <person name="Keesler R."/>
            <person name="Sukura A."/>
            <person name="Hirsch V."/>
            <person name="Kutty G."/>
            <person name="Liu Y."/>
            <person name="Peng L."/>
            <person name="Chen J."/>
            <person name="Song J."/>
            <person name="Weissenbacher-Lang C."/>
            <person name="Xu J."/>
            <person name="Upham N.S."/>
            <person name="Stajich J.E."/>
            <person name="Cuomo C.A."/>
            <person name="Cushion M.T."/>
            <person name="Kovacs J.A."/>
        </authorList>
    </citation>
    <scope>NUCLEOTIDE SEQUENCE</scope>
    <source>
        <strain evidence="15">2A</strain>
    </source>
</reference>
<dbReference type="GO" id="GO:0004402">
    <property type="term" value="F:histone acetyltransferase activity"/>
    <property type="evidence" value="ECO:0007669"/>
    <property type="project" value="InterPro"/>
</dbReference>
<evidence type="ECO:0000256" key="2">
    <source>
        <dbReference type="ARBA" id="ARBA00010107"/>
    </source>
</evidence>
<accession>A0A899GB42</accession>
<evidence type="ECO:0000256" key="3">
    <source>
        <dbReference type="ARBA" id="ARBA00013184"/>
    </source>
</evidence>
<name>A0A899GB42_9ASCO</name>
<feature type="compositionally biased region" description="Low complexity" evidence="13">
    <location>
        <begin position="524"/>
        <end position="535"/>
    </location>
</feature>
<feature type="region of interest" description="Disordered" evidence="13">
    <location>
        <begin position="524"/>
        <end position="562"/>
    </location>
</feature>
<feature type="compositionally biased region" description="Polar residues" evidence="13">
    <location>
        <begin position="542"/>
        <end position="562"/>
    </location>
</feature>
<evidence type="ECO:0000313" key="15">
    <source>
        <dbReference type="EMBL" id="QSL65797.1"/>
    </source>
</evidence>
<comment type="subcellular location">
    <subcellularLocation>
        <location evidence="1 12">Nucleus</location>
    </subcellularLocation>
</comment>
<dbReference type="EC" id="2.3.1.48" evidence="3 12"/>
<feature type="active site" description="Proton donor/acceptor" evidence="11">
    <location>
        <position position="292"/>
    </location>
</feature>
<proteinExistence type="inferred from homology"/>
<dbReference type="Gene3D" id="3.40.630.30">
    <property type="match status" value="1"/>
</dbReference>
<dbReference type="InterPro" id="IPR002717">
    <property type="entry name" value="HAT_MYST-type"/>
</dbReference>
<dbReference type="Gene3D" id="3.30.60.60">
    <property type="entry name" value="N-acetyl transferase-like"/>
    <property type="match status" value="1"/>
</dbReference>
<keyword evidence="7" id="KW-0862">Zinc</keyword>
<feature type="compositionally biased region" description="Polar residues" evidence="13">
    <location>
        <begin position="457"/>
        <end position="467"/>
    </location>
</feature>
<dbReference type="Proteomes" id="UP000663699">
    <property type="component" value="Chromosome 8"/>
</dbReference>
<dbReference type="PANTHER" id="PTHR10615:SF161">
    <property type="entry name" value="HISTONE ACETYLTRANSFERASE KAT7"/>
    <property type="match status" value="1"/>
</dbReference>
<protein>
    <recommendedName>
        <fullName evidence="3 12">Histone acetyltransferase</fullName>
        <ecNumber evidence="3 12">2.3.1.48</ecNumber>
    </recommendedName>
</protein>
<dbReference type="Gene3D" id="1.10.10.10">
    <property type="entry name" value="Winged helix-like DNA-binding domain superfamily/Winged helix DNA-binding domain"/>
    <property type="match status" value="1"/>
</dbReference>
<dbReference type="SUPFAM" id="SSF55729">
    <property type="entry name" value="Acyl-CoA N-acyltransferases (Nat)"/>
    <property type="match status" value="1"/>
</dbReference>
<evidence type="ECO:0000256" key="9">
    <source>
        <dbReference type="ARBA" id="ARBA00022990"/>
    </source>
</evidence>
<evidence type="ECO:0000256" key="1">
    <source>
        <dbReference type="ARBA" id="ARBA00004123"/>
    </source>
</evidence>
<dbReference type="FunFam" id="3.40.630.30:FF:000001">
    <property type="entry name" value="Histone acetyltransferase"/>
    <property type="match status" value="1"/>
</dbReference>
<dbReference type="EMBL" id="CP054539">
    <property type="protein sequence ID" value="QSL65797.1"/>
    <property type="molecule type" value="Genomic_DNA"/>
</dbReference>
<feature type="domain" description="MYST-type HAT" evidence="14">
    <location>
        <begin position="122"/>
        <end position="390"/>
    </location>
</feature>
<dbReference type="GO" id="GO:0031507">
    <property type="term" value="P:heterochromatin formation"/>
    <property type="evidence" value="ECO:0007669"/>
    <property type="project" value="UniProtKB-ARBA"/>
</dbReference>
<feature type="region of interest" description="Disordered" evidence="13">
    <location>
        <begin position="457"/>
        <end position="476"/>
    </location>
</feature>
<dbReference type="GO" id="GO:0006357">
    <property type="term" value="P:regulation of transcription by RNA polymerase II"/>
    <property type="evidence" value="ECO:0007669"/>
    <property type="project" value="TreeGrafter"/>
</dbReference>
<sequence length="562" mass="64851">MEEGLAESSDLNEQRDRMLRSRHSRSSLALDGSHKPRVLLRIIRRSYNSLHLVIKMEANELRRCLRKRDRMDGSFGRWLSAEDADTSKTVPSTEDREVFMEASRKAEARRARERRATGDANSSHGIIQCIQFGNFEIDAWYVSPYPEEYSHNKVLYICEFCLKYMNSEYVSWRHRLKCPMKCPPGDEIYRDGTLSVFEVDGRKSTIYCQNLCLLSKMFLQSKTLYYDIEPFLFYIVTEYDDIGCHFEKRSNSDYNVSCILTLPIYQRKGYGNFLIEFSYLLSKREGKIGTPEKPLSYLGLVSYRNYWKIKMCYELCNLKKPTSIQEISERTSMVPDDIISALERLDALVHDPISKIFAIKVDQNKLQDICNKWVQKGYHTVKPDCLKWVPFLQGNLSDLKESINISSLPPTQQNPDINMNNDSERMEENIICQPNGVFGEIQNKMECSTLFHESSSVGNTDLSSSPMNNNNSIKTKNTSKDALDLLIPDSRFLPVTWIFRQKTVCKRGRPLGRTNRKLNILSSTLTTSKESSSPLESHDKIQSSSYEESDSYNILNNSNSPD</sequence>
<dbReference type="GO" id="GO:0005634">
    <property type="term" value="C:nucleus"/>
    <property type="evidence" value="ECO:0007669"/>
    <property type="project" value="UniProtKB-SubCell"/>
</dbReference>
<dbReference type="Pfam" id="PF01853">
    <property type="entry name" value="MOZ_SAS"/>
    <property type="match status" value="1"/>
</dbReference>
<evidence type="ECO:0000313" key="16">
    <source>
        <dbReference type="Proteomes" id="UP000663699"/>
    </source>
</evidence>
<dbReference type="GO" id="GO:0003682">
    <property type="term" value="F:chromatin binding"/>
    <property type="evidence" value="ECO:0007669"/>
    <property type="project" value="TreeGrafter"/>
</dbReference>
<dbReference type="Pfam" id="PF17772">
    <property type="entry name" value="zf-MYST"/>
    <property type="match status" value="1"/>
</dbReference>
<evidence type="ECO:0000256" key="11">
    <source>
        <dbReference type="PIRSR" id="PIRSR602717-51"/>
    </source>
</evidence>
<keyword evidence="9" id="KW-0007">Acetylation</keyword>
<comment type="catalytic activity">
    <reaction evidence="12">
        <text>L-lysyl-[protein] + acetyl-CoA = N(6)-acetyl-L-lysyl-[protein] + CoA + H(+)</text>
        <dbReference type="Rhea" id="RHEA:45948"/>
        <dbReference type="Rhea" id="RHEA-COMP:9752"/>
        <dbReference type="Rhea" id="RHEA-COMP:10731"/>
        <dbReference type="ChEBI" id="CHEBI:15378"/>
        <dbReference type="ChEBI" id="CHEBI:29969"/>
        <dbReference type="ChEBI" id="CHEBI:57287"/>
        <dbReference type="ChEBI" id="CHEBI:57288"/>
        <dbReference type="ChEBI" id="CHEBI:61930"/>
        <dbReference type="EC" id="2.3.1.48"/>
    </reaction>
</comment>
<keyword evidence="8" id="KW-0156">Chromatin regulator</keyword>
<gene>
    <name evidence="15" type="ORF">MERGE_000075</name>
</gene>